<gene>
    <name evidence="9" type="ORF">CWS01_05080</name>
</gene>
<feature type="transmembrane region" description="Helical" evidence="8">
    <location>
        <begin position="12"/>
        <end position="36"/>
    </location>
</feature>
<dbReference type="AlphaFoldDB" id="A0A2N0Z537"/>
<organism evidence="9 10">
    <name type="scientific">Niallia nealsonii</name>
    <dbReference type="NCBI Taxonomy" id="115979"/>
    <lineage>
        <taxon>Bacteria</taxon>
        <taxon>Bacillati</taxon>
        <taxon>Bacillota</taxon>
        <taxon>Bacilli</taxon>
        <taxon>Bacillales</taxon>
        <taxon>Bacillaceae</taxon>
        <taxon>Niallia</taxon>
    </lineage>
</organism>
<evidence type="ECO:0000256" key="5">
    <source>
        <dbReference type="ARBA" id="ARBA00022692"/>
    </source>
</evidence>
<dbReference type="GO" id="GO:0022857">
    <property type="term" value="F:transmembrane transporter activity"/>
    <property type="evidence" value="ECO:0007669"/>
    <property type="project" value="InterPro"/>
</dbReference>
<sequence>MLPLENYPLSQLLSILVLILIGIFFVTSADSGTFVVGMMTTNGSQNSSNKLKIF</sequence>
<keyword evidence="3" id="KW-0813">Transport</keyword>
<evidence type="ECO:0000256" key="1">
    <source>
        <dbReference type="ARBA" id="ARBA00004651"/>
    </source>
</evidence>
<evidence type="ECO:0000256" key="7">
    <source>
        <dbReference type="ARBA" id="ARBA00023136"/>
    </source>
</evidence>
<evidence type="ECO:0000313" key="9">
    <source>
        <dbReference type="EMBL" id="PKG24635.1"/>
    </source>
</evidence>
<dbReference type="PANTHER" id="PTHR30047">
    <property type="entry name" value="HIGH-AFFINITY CHOLINE TRANSPORT PROTEIN-RELATED"/>
    <property type="match status" value="1"/>
</dbReference>
<protein>
    <submittedName>
        <fullName evidence="9">Uncharacterized protein</fullName>
    </submittedName>
</protein>
<keyword evidence="7 8" id="KW-0472">Membrane</keyword>
<name>A0A2N0Z537_9BACI</name>
<keyword evidence="5 8" id="KW-0812">Transmembrane</keyword>
<dbReference type="EMBL" id="PISE01000011">
    <property type="protein sequence ID" value="PKG24635.1"/>
    <property type="molecule type" value="Genomic_DNA"/>
</dbReference>
<dbReference type="Pfam" id="PF02028">
    <property type="entry name" value="BCCT"/>
    <property type="match status" value="1"/>
</dbReference>
<accession>A0A2N0Z537</accession>
<dbReference type="PANTHER" id="PTHR30047:SF7">
    <property type="entry name" value="HIGH-AFFINITY CHOLINE TRANSPORT PROTEIN"/>
    <property type="match status" value="1"/>
</dbReference>
<evidence type="ECO:0000313" key="10">
    <source>
        <dbReference type="Proteomes" id="UP000233375"/>
    </source>
</evidence>
<evidence type="ECO:0000256" key="8">
    <source>
        <dbReference type="SAM" id="Phobius"/>
    </source>
</evidence>
<evidence type="ECO:0000256" key="6">
    <source>
        <dbReference type="ARBA" id="ARBA00022989"/>
    </source>
</evidence>
<evidence type="ECO:0000256" key="2">
    <source>
        <dbReference type="ARBA" id="ARBA00005658"/>
    </source>
</evidence>
<comment type="caution">
    <text evidence="9">The sequence shown here is derived from an EMBL/GenBank/DDBJ whole genome shotgun (WGS) entry which is preliminary data.</text>
</comment>
<keyword evidence="10" id="KW-1185">Reference proteome</keyword>
<proteinExistence type="inferred from homology"/>
<evidence type="ECO:0000256" key="3">
    <source>
        <dbReference type="ARBA" id="ARBA00022448"/>
    </source>
</evidence>
<comment type="similarity">
    <text evidence="2">Belongs to the BCCT transporter (TC 2.A.15) family.</text>
</comment>
<comment type="subcellular location">
    <subcellularLocation>
        <location evidence="1">Cell membrane</location>
        <topology evidence="1">Multi-pass membrane protein</topology>
    </subcellularLocation>
</comment>
<keyword evidence="6 8" id="KW-1133">Transmembrane helix</keyword>
<reference evidence="9 10" key="1">
    <citation type="journal article" date="2003" name="Int. J. Syst. Evol. Microbiol.">
        <title>Bacillus nealsonii sp. nov., isolated from a spacecraft-assembly facility, whose spores are gamma-radiation resistant.</title>
        <authorList>
            <person name="Venkateswaran K."/>
            <person name="Kempf M."/>
            <person name="Chen F."/>
            <person name="Satomi M."/>
            <person name="Nicholson W."/>
            <person name="Kern R."/>
        </authorList>
    </citation>
    <scope>NUCLEOTIDE SEQUENCE [LARGE SCALE GENOMIC DNA]</scope>
    <source>
        <strain evidence="9 10">FO-92</strain>
    </source>
</reference>
<dbReference type="Proteomes" id="UP000233375">
    <property type="component" value="Unassembled WGS sequence"/>
</dbReference>
<dbReference type="GO" id="GO:0005886">
    <property type="term" value="C:plasma membrane"/>
    <property type="evidence" value="ECO:0007669"/>
    <property type="project" value="UniProtKB-SubCell"/>
</dbReference>
<evidence type="ECO:0000256" key="4">
    <source>
        <dbReference type="ARBA" id="ARBA00022475"/>
    </source>
</evidence>
<dbReference type="InterPro" id="IPR000060">
    <property type="entry name" value="BCCT_transptr"/>
</dbReference>
<keyword evidence="4" id="KW-1003">Cell membrane</keyword>